<dbReference type="InterPro" id="IPR001810">
    <property type="entry name" value="F-box_dom"/>
</dbReference>
<feature type="domain" description="F-box" evidence="1">
    <location>
        <begin position="1"/>
        <end position="52"/>
    </location>
</feature>
<reference evidence="2 3" key="1">
    <citation type="submission" date="2024-04" db="EMBL/GenBank/DDBJ databases">
        <title>Genome assembly C_amara_ONT_v2.</title>
        <authorList>
            <person name="Yant L."/>
            <person name="Moore C."/>
            <person name="Slenker M."/>
        </authorList>
    </citation>
    <scope>NUCLEOTIDE SEQUENCE [LARGE SCALE GENOMIC DNA]</scope>
    <source>
        <tissue evidence="2">Leaf</tissue>
    </source>
</reference>
<evidence type="ECO:0000313" key="3">
    <source>
        <dbReference type="Proteomes" id="UP001558713"/>
    </source>
</evidence>
<dbReference type="SMART" id="SM00256">
    <property type="entry name" value="FBOX"/>
    <property type="match status" value="1"/>
</dbReference>
<evidence type="ECO:0000313" key="2">
    <source>
        <dbReference type="EMBL" id="KAL1188476.1"/>
    </source>
</evidence>
<dbReference type="Proteomes" id="UP001558713">
    <property type="component" value="Unassembled WGS sequence"/>
</dbReference>
<dbReference type="SUPFAM" id="SSF81383">
    <property type="entry name" value="F-box domain"/>
    <property type="match status" value="1"/>
</dbReference>
<organism evidence="2 3">
    <name type="scientific">Cardamine amara subsp. amara</name>
    <dbReference type="NCBI Taxonomy" id="228776"/>
    <lineage>
        <taxon>Eukaryota</taxon>
        <taxon>Viridiplantae</taxon>
        <taxon>Streptophyta</taxon>
        <taxon>Embryophyta</taxon>
        <taxon>Tracheophyta</taxon>
        <taxon>Spermatophyta</taxon>
        <taxon>Magnoliopsida</taxon>
        <taxon>eudicotyledons</taxon>
        <taxon>Gunneridae</taxon>
        <taxon>Pentapetalae</taxon>
        <taxon>rosids</taxon>
        <taxon>malvids</taxon>
        <taxon>Brassicales</taxon>
        <taxon>Brassicaceae</taxon>
        <taxon>Cardamineae</taxon>
        <taxon>Cardamine</taxon>
    </lineage>
</organism>
<dbReference type="InterPro" id="IPR050796">
    <property type="entry name" value="SCF_F-box_component"/>
</dbReference>
<gene>
    <name evidence="2" type="ORF">V5N11_005907</name>
</gene>
<name>A0ABD0ZPE3_CARAN</name>
<evidence type="ECO:0000259" key="1">
    <source>
        <dbReference type="PROSITE" id="PS50181"/>
    </source>
</evidence>
<dbReference type="InterPro" id="IPR006527">
    <property type="entry name" value="F-box-assoc_dom_typ1"/>
</dbReference>
<dbReference type="AlphaFoldDB" id="A0ABD0ZPE3"/>
<protein>
    <submittedName>
        <fullName evidence="2">Protein SUPPRESSOR OF NIM1 1</fullName>
    </submittedName>
</protein>
<proteinExistence type="predicted"/>
<keyword evidence="3" id="KW-1185">Reference proteome</keyword>
<dbReference type="InterPro" id="IPR017451">
    <property type="entry name" value="F-box-assoc_interact_dom"/>
</dbReference>
<dbReference type="PANTHER" id="PTHR31672:SF10">
    <property type="entry name" value="F-BOX DOMAIN-CONTAINING PROTEIN"/>
    <property type="match status" value="1"/>
</dbReference>
<dbReference type="PANTHER" id="PTHR31672">
    <property type="entry name" value="BNACNNG10540D PROTEIN"/>
    <property type="match status" value="1"/>
</dbReference>
<comment type="caution">
    <text evidence="2">The sequence shown here is derived from an EMBL/GenBank/DDBJ whole genome shotgun (WGS) entry which is preliminary data.</text>
</comment>
<dbReference type="PROSITE" id="PS50181">
    <property type="entry name" value="FBOX"/>
    <property type="match status" value="1"/>
</dbReference>
<accession>A0ABD0ZPE3</accession>
<dbReference type="Gene3D" id="1.20.1280.50">
    <property type="match status" value="1"/>
</dbReference>
<dbReference type="EMBL" id="JBANAX010000922">
    <property type="protein sequence ID" value="KAL1188476.1"/>
    <property type="molecule type" value="Genomic_DNA"/>
</dbReference>
<dbReference type="InterPro" id="IPR036047">
    <property type="entry name" value="F-box-like_dom_sf"/>
</dbReference>
<sequence length="381" mass="45075">MAAPVKLLCELEEEILARLSPQSLLRFRRVCKKWNSLFTDKRFINNHMYHSRPQFIILTESKIYSIDIINHDINSIDPTIELHELPFSNIPSQDRRMNYTTITTCDNLLVFNYRCWKNGTALWNPWLRQVKWVVTKDNKFNVVSLGYDNSRPQKVYKILGFFYTLSKDQQIFAIYECASQALKSIDTPEEDWQIAPFIKQSKVSLNGNLYWITRKLETRFEYFIRSFDFSREVFKPVCLLPCQKNHHRDELILAVYKGDRFSLLKKCYETRKIEIWVTKKKISNDDVDDGEGVVWINLMTLSTYNLPKQFNQVDHRISYFVYDKTLFLCFGDLGRDGIRVACMYIVREDLCKKIQINSGIIQYCRHYVYTPSLISVPSFTG</sequence>
<dbReference type="Pfam" id="PF00646">
    <property type="entry name" value="F-box"/>
    <property type="match status" value="1"/>
</dbReference>
<dbReference type="NCBIfam" id="TIGR01640">
    <property type="entry name" value="F_box_assoc_1"/>
    <property type="match status" value="1"/>
</dbReference>
<dbReference type="Pfam" id="PF07734">
    <property type="entry name" value="FBA_1"/>
    <property type="match status" value="1"/>
</dbReference>